<sequence length="489" mass="55100">MTALLGHIIKGYQGSEVDLLALRVIEKLGVASKAALDDILPSTVWGQYDLFGMLRLGIVERLADDLLRIPPLLQRRLGYVLLNTEIDPKVDTLIAEFGRNIVVVHDHYGPIYFSNKAAAAVRSGDVDNETLTRYVTLSMLFRVGLDRYTEEDYDRAYSVLSRAMDRLDQQSSIEPAAAVEITRYFGLAAARVGMATQVQRACAFLEGARFVGNKAKQGQAMAAFLRGFELRIKGDYEKALGHFQDADHLLKGAKGADRQHGAILTEISRTLLRVRPPKYDESVRAAERAYAAKDAAHNLSGLIKARIERLSSGRFTQEPVFVQEVEEIRALIRQLGAISRRVSSEFDLVREAELEVVLILERTMKSREEIDFARPIELLEQALRVRLRARTQAYCWKLKVLNRKKDQTQEVWRETAQVLAVEGKSTKRWVDAQKLNIMAIGRTDAGRAQTLLRNATAINQWSRSFITDYLNKKGEISLSKDLAISIDRL</sequence>
<keyword evidence="2" id="KW-1185">Reference proteome</keyword>
<evidence type="ECO:0000313" key="1">
    <source>
        <dbReference type="EMBL" id="SAK72676.1"/>
    </source>
</evidence>
<proteinExistence type="predicted"/>
<dbReference type="Proteomes" id="UP000054911">
    <property type="component" value="Unassembled WGS sequence"/>
</dbReference>
<dbReference type="InterPro" id="IPR011990">
    <property type="entry name" value="TPR-like_helical_dom_sf"/>
</dbReference>
<gene>
    <name evidence="1" type="ORF">AWB80_04006</name>
</gene>
<evidence type="ECO:0008006" key="3">
    <source>
        <dbReference type="Google" id="ProtNLM"/>
    </source>
</evidence>
<dbReference type="EMBL" id="FCOE02000012">
    <property type="protein sequence ID" value="SAK72676.1"/>
    <property type="molecule type" value="Genomic_DNA"/>
</dbReference>
<name>A0A158BSJ1_9BURK</name>
<dbReference type="AlphaFoldDB" id="A0A158BSJ1"/>
<protein>
    <recommendedName>
        <fullName evidence="3">MalT-like TPR region domain-containing protein</fullName>
    </recommendedName>
</protein>
<dbReference type="SUPFAM" id="SSF48452">
    <property type="entry name" value="TPR-like"/>
    <property type="match status" value="1"/>
</dbReference>
<reference evidence="1" key="1">
    <citation type="submission" date="2016-01" db="EMBL/GenBank/DDBJ databases">
        <authorList>
            <person name="Peeters C."/>
        </authorList>
    </citation>
    <scope>NUCLEOTIDE SEQUENCE [LARGE SCALE GENOMIC DNA]</scope>
    <source>
        <strain evidence="1">LMG 29323</strain>
    </source>
</reference>
<organism evidence="1 2">
    <name type="scientific">Caballeronia pedi</name>
    <dbReference type="NCBI Taxonomy" id="1777141"/>
    <lineage>
        <taxon>Bacteria</taxon>
        <taxon>Pseudomonadati</taxon>
        <taxon>Pseudomonadota</taxon>
        <taxon>Betaproteobacteria</taxon>
        <taxon>Burkholderiales</taxon>
        <taxon>Burkholderiaceae</taxon>
        <taxon>Caballeronia</taxon>
    </lineage>
</organism>
<comment type="caution">
    <text evidence="1">The sequence shown here is derived from an EMBL/GenBank/DDBJ whole genome shotgun (WGS) entry which is preliminary data.</text>
</comment>
<accession>A0A158BSJ1</accession>
<evidence type="ECO:0000313" key="2">
    <source>
        <dbReference type="Proteomes" id="UP000054911"/>
    </source>
</evidence>